<keyword evidence="3" id="KW-1185">Reference proteome</keyword>
<feature type="region of interest" description="Disordered" evidence="1">
    <location>
        <begin position="95"/>
        <end position="119"/>
    </location>
</feature>
<dbReference type="EMBL" id="AOKY01000330">
    <property type="protein sequence ID" value="KDB22895.1"/>
    <property type="molecule type" value="Genomic_DNA"/>
</dbReference>
<name>A0A059J4V9_TRIIM</name>
<organism evidence="2 3">
    <name type="scientific">Trichophyton interdigitale (strain MR816)</name>
    <dbReference type="NCBI Taxonomy" id="1215338"/>
    <lineage>
        <taxon>Eukaryota</taxon>
        <taxon>Fungi</taxon>
        <taxon>Dikarya</taxon>
        <taxon>Ascomycota</taxon>
        <taxon>Pezizomycotina</taxon>
        <taxon>Eurotiomycetes</taxon>
        <taxon>Eurotiomycetidae</taxon>
        <taxon>Onygenales</taxon>
        <taxon>Arthrodermataceae</taxon>
        <taxon>Trichophyton</taxon>
    </lineage>
</organism>
<evidence type="ECO:0000313" key="2">
    <source>
        <dbReference type="EMBL" id="KDB22895.1"/>
    </source>
</evidence>
<feature type="compositionally biased region" description="Basic and acidic residues" evidence="1">
    <location>
        <begin position="110"/>
        <end position="119"/>
    </location>
</feature>
<protein>
    <submittedName>
        <fullName evidence="2">Uncharacterized protein</fullName>
    </submittedName>
</protein>
<proteinExistence type="predicted"/>
<comment type="caution">
    <text evidence="2">The sequence shown here is derived from an EMBL/GenBank/DDBJ whole genome shotgun (WGS) entry which is preliminary data.</text>
</comment>
<dbReference type="AlphaFoldDB" id="A0A059J4V9"/>
<evidence type="ECO:0000256" key="1">
    <source>
        <dbReference type="SAM" id="MobiDB-lite"/>
    </source>
</evidence>
<evidence type="ECO:0000313" key="3">
    <source>
        <dbReference type="Proteomes" id="UP000024533"/>
    </source>
</evidence>
<gene>
    <name evidence="2" type="ORF">H109_05192</name>
</gene>
<dbReference type="HOGENOM" id="CLU_2063153_0_0_1"/>
<accession>A0A059J4V9</accession>
<reference evidence="2 3" key="1">
    <citation type="submission" date="2014-02" db="EMBL/GenBank/DDBJ databases">
        <title>The Genome Sequence of Trichophyton interdigitale MR816.</title>
        <authorList>
            <consortium name="The Broad Institute Genomics Platform"/>
            <person name="Cuomo C.A."/>
            <person name="White T.C."/>
            <person name="Graser Y."/>
            <person name="Martinez-Rossi N."/>
            <person name="Heitman J."/>
            <person name="Young S.K."/>
            <person name="Zeng Q."/>
            <person name="Gargeya S."/>
            <person name="Abouelleil A."/>
            <person name="Alvarado L."/>
            <person name="Chapman S.B."/>
            <person name="Gainer-Dewar J."/>
            <person name="Goldberg J."/>
            <person name="Griggs A."/>
            <person name="Gujja S."/>
            <person name="Hansen M."/>
            <person name="Howarth C."/>
            <person name="Imamovic A."/>
            <person name="Larimer J."/>
            <person name="Martinez D."/>
            <person name="Murphy C."/>
            <person name="Pearson M.D."/>
            <person name="Persinoti G."/>
            <person name="Poon T."/>
            <person name="Priest M."/>
            <person name="Roberts A.D."/>
            <person name="Saif S."/>
            <person name="Shea T.D."/>
            <person name="Sykes S.N."/>
            <person name="Wortman J."/>
            <person name="Nusbaum C."/>
            <person name="Birren B."/>
        </authorList>
    </citation>
    <scope>NUCLEOTIDE SEQUENCE [LARGE SCALE GENOMIC DNA]</scope>
    <source>
        <strain evidence="2 3">MR816</strain>
    </source>
</reference>
<sequence length="119" mass="13035">MNLGLFFPAQQFPYVSSKGPCLYRRAQHAWIRHKQIIARITSLECDFTTPPGAGSKSRARQASQNLALFAYVCTSIMLSWRGSRAQRFIELPIPAVPDNSPSAVGQAKVAPEKSAAEDG</sequence>
<dbReference type="Proteomes" id="UP000024533">
    <property type="component" value="Unassembled WGS sequence"/>
</dbReference>